<dbReference type="InterPro" id="IPR039421">
    <property type="entry name" value="Type_1_exporter"/>
</dbReference>
<feature type="transmembrane region" description="Helical" evidence="11">
    <location>
        <begin position="981"/>
        <end position="1004"/>
    </location>
</feature>
<evidence type="ECO:0000256" key="10">
    <source>
        <dbReference type="SAM" id="MobiDB-lite"/>
    </source>
</evidence>
<feature type="compositionally biased region" description="Basic and acidic residues" evidence="10">
    <location>
        <begin position="452"/>
        <end position="468"/>
    </location>
</feature>
<feature type="transmembrane region" description="Helical" evidence="11">
    <location>
        <begin position="800"/>
        <end position="823"/>
    </location>
</feature>
<evidence type="ECO:0000256" key="8">
    <source>
        <dbReference type="ARBA" id="ARBA00022989"/>
    </source>
</evidence>
<evidence type="ECO:0000259" key="12">
    <source>
        <dbReference type="PROSITE" id="PS50893"/>
    </source>
</evidence>
<feature type="transmembrane region" description="Helical" evidence="11">
    <location>
        <begin position="55"/>
        <end position="75"/>
    </location>
</feature>
<sequence>MAVKDEVGVSVDTTTIRQQTSGGETETPKQAAQPEREAVWGDYFRVFTYAKKWDFVLMVGAAIASIAAGVHHIKAQFERQLDFQCLLIFVLFIARFTCNYVSKFCFRLIGIRISAAIRLHYLSCLLSQTVHVLDSMPPGAAAGTITSTANVLQIGISEKLGTFLEFASCIVAAIIVAFTFSWQVTLVTSSVVLFIGIAVGILVPFIIKGTSRSTEAETKAGAVATEAFSGIRMVYACGAQKRMGDKYGSWVVEAKKHGMYTSPFVGLNFALVFFGLYSAFALCFWYGTKAFSQGIVDGIGSIVVVLFSVFLMAISLERMSGPLIAASKATVAAATFFAVIDAPQPKKGTLKDPEVTADGDIVFEGVTFAYPGRPNTKVLDDLNLTIEAGKVTAIVGPSGSGKSTVVALVERWYTLHSQATISKAIEKKAEKKGKQGADKRSNAKKPFWARSKTKDNQAKAEDQQEQEKATGTGATPTPDEQGSAEPVPLSGSVVTAGHNLDEMDVKWWRSQIGLVQQEPFLFNDSIYANVMHGLVGTRWENEPLEARQELVREACKEAFADEFIDRLPDGYETQVGDAGLKLSGGQRQRLAIARSIVKKPKILILDEATSAIDVRSEKIIQAALDRVSRGRTTIMIAHRLSTIAKADKIVVLQKGKLVEQGTHESLLSNEAGVYFGLVRAQRLTLGKEQDPEDSDALEEKEEEDIQAILSREKSASKAIVSGGEAEIESAWKNRGLIGSFGRLLYEQRSRFPFYVLILIAAAGIAAATPIQAWLFGQVLQVFTYIFTPSRFVREAEFWSLMWFMVAIGLAFCYLVLGIVAVNLQHFICAAYRQQYFSALIRQKMDFFDNENNSVGTLASRVQGDPKQLEELLGMNMGMVVCSALQLTGSLTISFVFGWKLALVATCVTVPIGLACAWYRFKYEMEFEKLSASVFAESSKWAAEAIGAFRCVSSLTLEDVIIERYQKLLDAHVMAAYRKARWTTLIFALSDSLSIACQALIFWYGGRLLASGEYQVLNFFVCFMAVTQGAEQAGVGFSFGPNAAQASAAANRILSIRESRGERASLEDETGGGEKETELIPDIESGIKIELRDVGFRYPTREVQVFKHLNITVEKGQFAALVGASGAGKSSTVALLERFYDAQQGKILCNGRDIKSVDVHEYRKMISLVAQEASLFQGTIKENILLGVPDSSAVTDAELHQACQDAAIHDFIISLPEGYNTDVGSRGVALSGGQKQRVSIARAIIRDPKVLLLDEATSSLDSESERQISAALQKVAKGRTTVAVAHRLSTIQHADVIYVLGEGRVLEVGNHADLLKQKGVYYTMCQSQALDR</sequence>
<dbReference type="InterPro" id="IPR011527">
    <property type="entry name" value="ABC1_TM_dom"/>
</dbReference>
<keyword evidence="8 11" id="KW-1133">Transmembrane helix</keyword>
<dbReference type="SUPFAM" id="SSF90123">
    <property type="entry name" value="ABC transporter transmembrane region"/>
    <property type="match status" value="2"/>
</dbReference>
<accession>A0ABR3XSD5</accession>
<comment type="similarity">
    <text evidence="2">Belongs to the ABC transporter superfamily. ABCB family. Multidrug resistance exporter (TC 3.A.1.201) subfamily.</text>
</comment>
<evidence type="ECO:0000256" key="7">
    <source>
        <dbReference type="ARBA" id="ARBA00022840"/>
    </source>
</evidence>
<feature type="transmembrane region" description="Helical" evidence="11">
    <location>
        <begin position="81"/>
        <end position="102"/>
    </location>
</feature>
<evidence type="ECO:0000256" key="11">
    <source>
        <dbReference type="SAM" id="Phobius"/>
    </source>
</evidence>
<evidence type="ECO:0000256" key="3">
    <source>
        <dbReference type="ARBA" id="ARBA00022448"/>
    </source>
</evidence>
<evidence type="ECO:0000259" key="13">
    <source>
        <dbReference type="PROSITE" id="PS50929"/>
    </source>
</evidence>
<keyword evidence="3" id="KW-0813">Transport</keyword>
<dbReference type="Proteomes" id="UP001583177">
    <property type="component" value="Unassembled WGS sequence"/>
</dbReference>
<feature type="domain" description="ABC transporter" evidence="12">
    <location>
        <begin position="361"/>
        <end position="679"/>
    </location>
</feature>
<dbReference type="InterPro" id="IPR017871">
    <property type="entry name" value="ABC_transporter-like_CS"/>
</dbReference>
<keyword evidence="4 11" id="KW-0812">Transmembrane</keyword>
<keyword evidence="6" id="KW-0547">Nucleotide-binding</keyword>
<feature type="domain" description="ABC transmembrane type-1" evidence="13">
    <location>
        <begin position="85"/>
        <end position="328"/>
    </location>
</feature>
<dbReference type="SMART" id="SM00382">
    <property type="entry name" value="AAA"/>
    <property type="match status" value="2"/>
</dbReference>
<feature type="transmembrane region" description="Helical" evidence="11">
    <location>
        <begin position="160"/>
        <end position="180"/>
    </location>
</feature>
<dbReference type="CDD" id="cd03249">
    <property type="entry name" value="ABC_MTABC3_MDL1_MDL2"/>
    <property type="match status" value="1"/>
</dbReference>
<dbReference type="InterPro" id="IPR003593">
    <property type="entry name" value="AAA+_ATPase"/>
</dbReference>
<dbReference type="EMBL" id="JAWRVE010000011">
    <property type="protein sequence ID" value="KAL1878651.1"/>
    <property type="molecule type" value="Genomic_DNA"/>
</dbReference>
<keyword evidence="9 11" id="KW-0472">Membrane</keyword>
<keyword evidence="15" id="KW-1185">Reference proteome</keyword>
<dbReference type="PANTHER" id="PTHR43394:SF11">
    <property type="entry name" value="ATP-BINDING CASSETTE TRANSPORTER"/>
    <property type="match status" value="1"/>
</dbReference>
<feature type="domain" description="ABC transporter" evidence="12">
    <location>
        <begin position="1088"/>
        <end position="1326"/>
    </location>
</feature>
<feature type="transmembrane region" description="Helical" evidence="11">
    <location>
        <begin position="902"/>
        <end position="920"/>
    </location>
</feature>
<feature type="transmembrane region" description="Helical" evidence="11">
    <location>
        <begin position="186"/>
        <end position="207"/>
    </location>
</feature>
<dbReference type="PROSITE" id="PS50929">
    <property type="entry name" value="ABC_TM1F"/>
    <property type="match status" value="2"/>
</dbReference>
<organism evidence="14 15">
    <name type="scientific">Diaporthe australafricana</name>
    <dbReference type="NCBI Taxonomy" id="127596"/>
    <lineage>
        <taxon>Eukaryota</taxon>
        <taxon>Fungi</taxon>
        <taxon>Dikarya</taxon>
        <taxon>Ascomycota</taxon>
        <taxon>Pezizomycotina</taxon>
        <taxon>Sordariomycetes</taxon>
        <taxon>Sordariomycetidae</taxon>
        <taxon>Diaporthales</taxon>
        <taxon>Diaporthaceae</taxon>
        <taxon>Diaporthe</taxon>
    </lineage>
</organism>
<gene>
    <name evidence="14" type="ORF">Daus18300_001926</name>
</gene>
<keyword evidence="7" id="KW-0067">ATP-binding</keyword>
<evidence type="ECO:0000256" key="5">
    <source>
        <dbReference type="ARBA" id="ARBA00022737"/>
    </source>
</evidence>
<dbReference type="InterPro" id="IPR027417">
    <property type="entry name" value="P-loop_NTPase"/>
</dbReference>
<feature type="compositionally biased region" description="Basic and acidic residues" evidence="10">
    <location>
        <begin position="427"/>
        <end position="441"/>
    </location>
</feature>
<dbReference type="InterPro" id="IPR036640">
    <property type="entry name" value="ABC1_TM_sf"/>
</dbReference>
<feature type="transmembrane region" description="Helical" evidence="11">
    <location>
        <begin position="299"/>
        <end position="316"/>
    </location>
</feature>
<reference evidence="14 15" key="1">
    <citation type="journal article" date="2024" name="IMA Fungus">
        <title>IMA Genome - F19 : A genome assembly and annotation guide to empower mycologists, including annotated draft genome sequences of Ceratocystis pirilliformis, Diaporthe australafricana, Fusarium ophioides, Paecilomyces lecythidis, and Sporothrix stenoceras.</title>
        <authorList>
            <person name="Aylward J."/>
            <person name="Wilson A.M."/>
            <person name="Visagie C.M."/>
            <person name="Spraker J."/>
            <person name="Barnes I."/>
            <person name="Buitendag C."/>
            <person name="Ceriani C."/>
            <person name="Del Mar Angel L."/>
            <person name="du Plessis D."/>
            <person name="Fuchs T."/>
            <person name="Gasser K."/>
            <person name="Kramer D."/>
            <person name="Li W."/>
            <person name="Munsamy K."/>
            <person name="Piso A."/>
            <person name="Price J.L."/>
            <person name="Sonnekus B."/>
            <person name="Thomas C."/>
            <person name="van der Nest A."/>
            <person name="van Dijk A."/>
            <person name="van Heerden A."/>
            <person name="van Vuuren N."/>
            <person name="Yilmaz N."/>
            <person name="Duong T.A."/>
            <person name="van der Merwe N.A."/>
            <person name="Wingfield M.J."/>
            <person name="Wingfield B.D."/>
        </authorList>
    </citation>
    <scope>NUCLEOTIDE SEQUENCE [LARGE SCALE GENOMIC DNA]</scope>
    <source>
        <strain evidence="14 15">CMW 18300</strain>
    </source>
</reference>
<feature type="transmembrane region" description="Helical" evidence="11">
    <location>
        <begin position="876"/>
        <end position="896"/>
    </location>
</feature>
<proteinExistence type="inferred from homology"/>
<dbReference type="Gene3D" id="3.40.50.300">
    <property type="entry name" value="P-loop containing nucleotide triphosphate hydrolases"/>
    <property type="match status" value="2"/>
</dbReference>
<dbReference type="Gene3D" id="1.20.1560.10">
    <property type="entry name" value="ABC transporter type 1, transmembrane domain"/>
    <property type="match status" value="1"/>
</dbReference>
<evidence type="ECO:0000256" key="9">
    <source>
        <dbReference type="ARBA" id="ARBA00023136"/>
    </source>
</evidence>
<feature type="transmembrane region" description="Helical" evidence="11">
    <location>
        <begin position="265"/>
        <end position="287"/>
    </location>
</feature>
<dbReference type="CDD" id="cd18578">
    <property type="entry name" value="ABC_6TM_Pgp_ABCB1_D2_like"/>
    <property type="match status" value="1"/>
</dbReference>
<dbReference type="Pfam" id="PF00664">
    <property type="entry name" value="ABC_membrane"/>
    <property type="match status" value="2"/>
</dbReference>
<keyword evidence="5" id="KW-0677">Repeat</keyword>
<feature type="region of interest" description="Disordered" evidence="10">
    <location>
        <begin position="427"/>
        <end position="494"/>
    </location>
</feature>
<evidence type="ECO:0008006" key="16">
    <source>
        <dbReference type="Google" id="ProtNLM"/>
    </source>
</evidence>
<evidence type="ECO:0000256" key="1">
    <source>
        <dbReference type="ARBA" id="ARBA00004141"/>
    </source>
</evidence>
<comment type="subcellular location">
    <subcellularLocation>
        <location evidence="1">Membrane</location>
        <topology evidence="1">Multi-pass membrane protein</topology>
    </subcellularLocation>
</comment>
<dbReference type="Pfam" id="PF00005">
    <property type="entry name" value="ABC_tran"/>
    <property type="match status" value="3"/>
</dbReference>
<dbReference type="CDD" id="cd18577">
    <property type="entry name" value="ABC_6TM_Pgp_ABCB1_D1_like"/>
    <property type="match status" value="1"/>
</dbReference>
<evidence type="ECO:0000256" key="4">
    <source>
        <dbReference type="ARBA" id="ARBA00022692"/>
    </source>
</evidence>
<evidence type="ECO:0000256" key="6">
    <source>
        <dbReference type="ARBA" id="ARBA00022741"/>
    </source>
</evidence>
<feature type="transmembrane region" description="Helical" evidence="11">
    <location>
        <begin position="751"/>
        <end position="774"/>
    </location>
</feature>
<feature type="domain" description="ABC transmembrane type-1" evidence="13">
    <location>
        <begin position="755"/>
        <end position="1044"/>
    </location>
</feature>
<dbReference type="InterPro" id="IPR003439">
    <property type="entry name" value="ABC_transporter-like_ATP-bd"/>
</dbReference>
<dbReference type="PROSITE" id="PS00211">
    <property type="entry name" value="ABC_TRANSPORTER_1"/>
    <property type="match status" value="2"/>
</dbReference>
<dbReference type="PROSITE" id="PS50893">
    <property type="entry name" value="ABC_TRANSPORTER_2"/>
    <property type="match status" value="2"/>
</dbReference>
<dbReference type="SUPFAM" id="SSF52540">
    <property type="entry name" value="P-loop containing nucleoside triphosphate hydrolases"/>
    <property type="match status" value="3"/>
</dbReference>
<comment type="caution">
    <text evidence="14">The sequence shown here is derived from an EMBL/GenBank/DDBJ whole genome shotgun (WGS) entry which is preliminary data.</text>
</comment>
<evidence type="ECO:0000256" key="2">
    <source>
        <dbReference type="ARBA" id="ARBA00007577"/>
    </source>
</evidence>
<dbReference type="PANTHER" id="PTHR43394">
    <property type="entry name" value="ATP-DEPENDENT PERMEASE MDL1, MITOCHONDRIAL"/>
    <property type="match status" value="1"/>
</dbReference>
<evidence type="ECO:0000313" key="15">
    <source>
        <dbReference type="Proteomes" id="UP001583177"/>
    </source>
</evidence>
<protein>
    <recommendedName>
        <fullName evidence="16">ABC transporter</fullName>
    </recommendedName>
</protein>
<evidence type="ECO:0000313" key="14">
    <source>
        <dbReference type="EMBL" id="KAL1878651.1"/>
    </source>
</evidence>
<name>A0ABR3XSD5_9PEZI</name>